<dbReference type="EMBL" id="MN739102">
    <property type="protein sequence ID" value="QHS88732.1"/>
    <property type="molecule type" value="Genomic_DNA"/>
</dbReference>
<name>A0A6C0B9L2_9ZZZZ</name>
<dbReference type="AlphaFoldDB" id="A0A6C0B9L2"/>
<protein>
    <submittedName>
        <fullName evidence="1">Uncharacterized protein</fullName>
    </submittedName>
</protein>
<sequence length="226" mass="24863">MSSFSATSSQEGFFFTANGIQVSATASATATSTISQQDAQNIADAIAKQNAASEAEFSASLLDQGVIVDNLQEYDPIVEGYVLYSELLPTQKNMKPLLGPGYTEKSPDYTITTYYATLYDSITNKPIGRWGSFKNTSINGVGSNNVFSTQQYYIVMDETNTTYSCTRLQNTEYATIGCTDIQLVTSHFNTGMTPDTRTYIPYIWKTYRPDATRLNFTILKSATNSA</sequence>
<proteinExistence type="predicted"/>
<organism evidence="1">
    <name type="scientific">viral metagenome</name>
    <dbReference type="NCBI Taxonomy" id="1070528"/>
    <lineage>
        <taxon>unclassified sequences</taxon>
        <taxon>metagenomes</taxon>
        <taxon>organismal metagenomes</taxon>
    </lineage>
</organism>
<reference evidence="1" key="1">
    <citation type="journal article" date="2020" name="Nature">
        <title>Giant virus diversity and host interactions through global metagenomics.</title>
        <authorList>
            <person name="Schulz F."/>
            <person name="Roux S."/>
            <person name="Paez-Espino D."/>
            <person name="Jungbluth S."/>
            <person name="Walsh D.A."/>
            <person name="Denef V.J."/>
            <person name="McMahon K.D."/>
            <person name="Konstantinidis K.T."/>
            <person name="Eloe-Fadrosh E.A."/>
            <person name="Kyrpides N.C."/>
            <person name="Woyke T."/>
        </authorList>
    </citation>
    <scope>NUCLEOTIDE SEQUENCE</scope>
    <source>
        <strain evidence="1">GVMAG-M-3300010158-59</strain>
    </source>
</reference>
<accession>A0A6C0B9L2</accession>
<evidence type="ECO:0000313" key="1">
    <source>
        <dbReference type="EMBL" id="QHS88732.1"/>
    </source>
</evidence>